<evidence type="ECO:0008006" key="2">
    <source>
        <dbReference type="Google" id="ProtNLM"/>
    </source>
</evidence>
<reference evidence="1" key="1">
    <citation type="submission" date="2020-02" db="EMBL/GenBank/DDBJ databases">
        <authorList>
            <person name="Meier V. D."/>
        </authorList>
    </citation>
    <scope>NUCLEOTIDE SEQUENCE</scope>
    <source>
        <strain evidence="1">AVDCRST_MAG29</strain>
    </source>
</reference>
<dbReference type="InterPro" id="IPR023869">
    <property type="entry name" value="tRNA_Adeno_NH3ase_assoc_put"/>
</dbReference>
<sequence>MSEDDIDFAVAAYLEEGVWQLQTLPRRAAVEFDDLVTALRPWPADTGVLGLVAVDEDFFVVVRVRGQHVDALLSDVTAATEWSLAAGVLDLLDLPDPDDDDDPQPAGDLGLLADLGVTAIDFALLLEDDRYPDEVLGDVARRIGFGRQFDAAVEAVTA</sequence>
<evidence type="ECO:0000313" key="1">
    <source>
        <dbReference type="EMBL" id="CAA9342733.1"/>
    </source>
</evidence>
<dbReference type="AlphaFoldDB" id="A0A6J4LWD7"/>
<name>A0A6J4LWD7_9ACTN</name>
<accession>A0A6J4LWD7</accession>
<dbReference type="NCBIfam" id="TIGR03941">
    <property type="entry name" value="tRNA_deam_assoc"/>
    <property type="match status" value="1"/>
</dbReference>
<organism evidence="1">
    <name type="scientific">uncultured Nocardioidaceae bacterium</name>
    <dbReference type="NCBI Taxonomy" id="253824"/>
    <lineage>
        <taxon>Bacteria</taxon>
        <taxon>Bacillati</taxon>
        <taxon>Actinomycetota</taxon>
        <taxon>Actinomycetes</taxon>
        <taxon>Propionibacteriales</taxon>
        <taxon>Nocardioidaceae</taxon>
        <taxon>environmental samples</taxon>
    </lineage>
</organism>
<gene>
    <name evidence="1" type="ORF">AVDCRST_MAG29-1684</name>
</gene>
<proteinExistence type="predicted"/>
<protein>
    <recommendedName>
        <fullName evidence="2">tRNA adenosine deaminase-associated protein</fullName>
    </recommendedName>
</protein>
<dbReference type="EMBL" id="CADCUG010000108">
    <property type="protein sequence ID" value="CAA9342733.1"/>
    <property type="molecule type" value="Genomic_DNA"/>
</dbReference>